<dbReference type="SUPFAM" id="SSF89623">
    <property type="entry name" value="Ribose/Galactose isomerase RpiB/AlsB"/>
    <property type="match status" value="1"/>
</dbReference>
<comment type="function">
    <text evidence="12">Catalyzes the reversible interconversion of serine and glycine with tetrahydrofolate (THF) serving as the one-carbon carrier. This reaction serves as the major source of one-carbon groups required for the biosynthesis of purines, thymidylate, methionine, and other important biomolecules. Also exhibits THF-independent aldolase activity toward beta-hydroxyamino acids, producing glycine and aldehydes, via a retro-aldol mechanism.</text>
</comment>
<evidence type="ECO:0000259" key="13">
    <source>
        <dbReference type="Pfam" id="PF00464"/>
    </source>
</evidence>
<comment type="catalytic activity">
    <reaction evidence="1 12">
        <text>(6R)-5,10-methylene-5,6,7,8-tetrahydrofolate + glycine + H2O = (6S)-5,6,7,8-tetrahydrofolate + L-serine</text>
        <dbReference type="Rhea" id="RHEA:15481"/>
        <dbReference type="ChEBI" id="CHEBI:15377"/>
        <dbReference type="ChEBI" id="CHEBI:15636"/>
        <dbReference type="ChEBI" id="CHEBI:33384"/>
        <dbReference type="ChEBI" id="CHEBI:57305"/>
        <dbReference type="ChEBI" id="CHEBI:57453"/>
        <dbReference type="EC" id="2.1.2.1"/>
    </reaction>
</comment>
<evidence type="ECO:0000256" key="6">
    <source>
        <dbReference type="ARBA" id="ARBA00011738"/>
    </source>
</evidence>
<dbReference type="FunFam" id="3.90.1150.10:FF:000003">
    <property type="entry name" value="Serine hydroxymethyltransferase"/>
    <property type="match status" value="1"/>
</dbReference>
<keyword evidence="9 12" id="KW-0028">Amino-acid biosynthesis</keyword>
<dbReference type="PANTHER" id="PTHR11680:SF35">
    <property type="entry name" value="SERINE HYDROXYMETHYLTRANSFERASE 1"/>
    <property type="match status" value="1"/>
</dbReference>
<dbReference type="Gene3D" id="3.90.1150.10">
    <property type="entry name" value="Aspartate Aminotransferase, domain 1"/>
    <property type="match status" value="1"/>
</dbReference>
<dbReference type="Proteomes" id="UP001238163">
    <property type="component" value="Unassembled WGS sequence"/>
</dbReference>
<dbReference type="InterPro" id="IPR019798">
    <property type="entry name" value="Ser_HO-MeTrfase_PLP_BS"/>
</dbReference>
<dbReference type="InterPro" id="IPR015422">
    <property type="entry name" value="PyrdxlP-dep_Trfase_small"/>
</dbReference>
<comment type="pathway">
    <text evidence="12">Amino-acid biosynthesis; glycine biosynthesis; glycine from L-serine: step 1/1.</text>
</comment>
<evidence type="ECO:0000256" key="4">
    <source>
        <dbReference type="ARBA" id="ARBA00006376"/>
    </source>
</evidence>
<keyword evidence="7 12" id="KW-0963">Cytoplasm</keyword>
<feature type="domain" description="Serine hydroxymethyltransferase-like" evidence="13">
    <location>
        <begin position="166"/>
        <end position="542"/>
    </location>
</feature>
<comment type="subcellular location">
    <subcellularLocation>
        <location evidence="3 12">Cytoplasm</location>
    </subcellularLocation>
</comment>
<dbReference type="NCBIfam" id="NF004051">
    <property type="entry name" value="PRK05571.1"/>
    <property type="match status" value="1"/>
</dbReference>
<dbReference type="Pfam" id="PF00464">
    <property type="entry name" value="SHMT"/>
    <property type="match status" value="1"/>
</dbReference>
<evidence type="ECO:0000256" key="7">
    <source>
        <dbReference type="ARBA" id="ARBA00022490"/>
    </source>
</evidence>
<comment type="pathway">
    <text evidence="12">One-carbon metabolism; tetrahydrofolate interconversion.</text>
</comment>
<dbReference type="InterPro" id="IPR049943">
    <property type="entry name" value="Ser_HO-MeTrfase-like"/>
</dbReference>
<evidence type="ECO:0000256" key="3">
    <source>
        <dbReference type="ARBA" id="ARBA00004496"/>
    </source>
</evidence>
<evidence type="ECO:0000256" key="12">
    <source>
        <dbReference type="HAMAP-Rule" id="MF_00051"/>
    </source>
</evidence>
<evidence type="ECO:0000256" key="2">
    <source>
        <dbReference type="ARBA" id="ARBA00001933"/>
    </source>
</evidence>
<dbReference type="Pfam" id="PF02502">
    <property type="entry name" value="LacAB_rpiB"/>
    <property type="match status" value="1"/>
</dbReference>
<dbReference type="GO" id="GO:0005829">
    <property type="term" value="C:cytosol"/>
    <property type="evidence" value="ECO:0007669"/>
    <property type="project" value="TreeGrafter"/>
</dbReference>
<reference evidence="14" key="1">
    <citation type="submission" date="2023-07" db="EMBL/GenBank/DDBJ databases">
        <title>Genomic Encyclopedia of Type Strains, Phase IV (KMG-IV): sequencing the most valuable type-strain genomes for metagenomic binning, comparative biology and taxonomic classification.</title>
        <authorList>
            <person name="Goeker M."/>
        </authorList>
    </citation>
    <scope>NUCLEOTIDE SEQUENCE</scope>
    <source>
        <strain evidence="14">DSM 24202</strain>
    </source>
</reference>
<dbReference type="InterPro" id="IPR036569">
    <property type="entry name" value="RpiB_LacA_LacB_sf"/>
</dbReference>
<evidence type="ECO:0000256" key="9">
    <source>
        <dbReference type="ARBA" id="ARBA00022605"/>
    </source>
</evidence>
<protein>
    <recommendedName>
        <fullName evidence="12">Serine hydroxymethyltransferase</fullName>
        <shortName evidence="12">SHMT</shortName>
        <shortName evidence="12">Serine methylase</shortName>
        <ecNumber evidence="12">2.1.2.1</ecNumber>
    </recommendedName>
</protein>
<comment type="cofactor">
    <cofactor evidence="2 12">
        <name>pyridoxal 5'-phosphate</name>
        <dbReference type="ChEBI" id="CHEBI:597326"/>
    </cofactor>
</comment>
<dbReference type="EMBL" id="JAUSVL010000001">
    <property type="protein sequence ID" value="MDQ0288234.1"/>
    <property type="molecule type" value="Genomic_DNA"/>
</dbReference>
<feature type="binding site" evidence="12">
    <location>
        <position position="279"/>
    </location>
    <ligand>
        <name>(6S)-5,6,7,8-tetrahydrofolate</name>
        <dbReference type="ChEBI" id="CHEBI:57453"/>
    </ligand>
</feature>
<dbReference type="GO" id="GO:0019264">
    <property type="term" value="P:glycine biosynthetic process from serine"/>
    <property type="evidence" value="ECO:0007669"/>
    <property type="project" value="UniProtKB-UniRule"/>
</dbReference>
<dbReference type="EC" id="2.1.2.1" evidence="12"/>
<dbReference type="PROSITE" id="PS00096">
    <property type="entry name" value="SHMT"/>
    <property type="match status" value="1"/>
</dbReference>
<organism evidence="14 15">
    <name type="scientific">Oligosphaera ethanolica</name>
    <dbReference type="NCBI Taxonomy" id="760260"/>
    <lineage>
        <taxon>Bacteria</taxon>
        <taxon>Pseudomonadati</taxon>
        <taxon>Lentisphaerota</taxon>
        <taxon>Oligosphaeria</taxon>
        <taxon>Oligosphaerales</taxon>
        <taxon>Oligosphaeraceae</taxon>
        <taxon>Oligosphaera</taxon>
    </lineage>
</organism>
<dbReference type="InterPro" id="IPR001085">
    <property type="entry name" value="Ser_HO-MeTrfase"/>
</dbReference>
<dbReference type="Gene3D" id="3.40.640.10">
    <property type="entry name" value="Type I PLP-dependent aspartate aminotransferase-like (Major domain)"/>
    <property type="match status" value="1"/>
</dbReference>
<feature type="site" description="Plays an important role in substrate specificity" evidence="12">
    <location>
        <position position="387"/>
    </location>
</feature>
<evidence type="ECO:0000313" key="14">
    <source>
        <dbReference type="EMBL" id="MDQ0288234.1"/>
    </source>
</evidence>
<dbReference type="NCBIfam" id="TIGR00689">
    <property type="entry name" value="rpiB_lacA_lacB"/>
    <property type="match status" value="1"/>
</dbReference>
<accession>A0AAE4ALF8</accession>
<evidence type="ECO:0000256" key="11">
    <source>
        <dbReference type="ARBA" id="ARBA00022898"/>
    </source>
</evidence>
<feature type="modified residue" description="N6-(pyridoxal phosphate)lysine" evidence="12">
    <location>
        <position position="388"/>
    </location>
</feature>
<dbReference type="SUPFAM" id="SSF53383">
    <property type="entry name" value="PLP-dependent transferases"/>
    <property type="match status" value="1"/>
</dbReference>
<sequence length="580" mass="62620">MSAFSDWQGKANDIIIGVASDHGGLPKKQLLLPALQKKGIKVVDLGPCTLDPEDDYTDFAVKTVQALRQQSITCGILICRSGVGMSIAANRFHGIRAALCDTPKKAQLSRSHNASNILVTGGDNMSDTDFMATVDAWLATPFSYEERHIRRLRKAETLTYDPNAALSAVDPEIAAIMAREQDRQNRSLELIASENFASAAVRAAAGSVMTNKYAEGYPGKRYYNGCVHVDEAESLAIARACKLFGAEAANVQAHSGSQANMGAYFAVLNPGDTVLAMRLDHGGHLTHGHGVNFSGRTYNFVGYGVSPETEMLDYDEIARLAYENKPRLILAGASAYPRTIDFARLRAIADEVGALLMVDMAHIAGLVAAGIHPSPVPYCDIVTSTTHKTLRGPRGGLILAKADLMKKINSQIFPGIQGGPLMHIIAAKAVCFHEALQPSFAAYQRQLVKNAACLASELQNRGFRIVSGGTDNHLMLVDLRPKGVTGKASATALDKADITVNMNLIPFDPEKPFITSGVRIGTPAVTTRGMKEPEMRDIARLIAKVIDNINDEAIYGAVREEVALLTARFPMPEFVSEWDD</sequence>
<evidence type="ECO:0000256" key="8">
    <source>
        <dbReference type="ARBA" id="ARBA00022563"/>
    </source>
</evidence>
<keyword evidence="11 12" id="KW-0663">Pyridoxal phosphate</keyword>
<dbReference type="PANTHER" id="PTHR11680">
    <property type="entry name" value="SERINE HYDROXYMETHYLTRANSFERASE"/>
    <property type="match status" value="1"/>
</dbReference>
<dbReference type="CDD" id="cd00378">
    <property type="entry name" value="SHMT"/>
    <property type="match status" value="1"/>
</dbReference>
<dbReference type="NCBIfam" id="NF000586">
    <property type="entry name" value="PRK00011.1"/>
    <property type="match status" value="1"/>
</dbReference>
<name>A0AAE4ALF8_9BACT</name>
<evidence type="ECO:0000313" key="15">
    <source>
        <dbReference type="Proteomes" id="UP001238163"/>
    </source>
</evidence>
<comment type="similarity">
    <text evidence="4 12">Belongs to the SHMT family.</text>
</comment>
<dbReference type="HAMAP" id="MF_00051">
    <property type="entry name" value="SHMT"/>
    <property type="match status" value="1"/>
</dbReference>
<dbReference type="InterPro" id="IPR015424">
    <property type="entry name" value="PyrdxlP-dep_Trfase"/>
</dbReference>
<dbReference type="Gene3D" id="3.40.1400.10">
    <property type="entry name" value="Sugar-phosphate isomerase, RpiB/LacA/LacB"/>
    <property type="match status" value="1"/>
</dbReference>
<comment type="caution">
    <text evidence="14">The sequence shown here is derived from an EMBL/GenBank/DDBJ whole genome shotgun (WGS) entry which is preliminary data.</text>
</comment>
<dbReference type="GO" id="GO:0004372">
    <property type="term" value="F:glycine hydroxymethyltransferase activity"/>
    <property type="evidence" value="ECO:0007669"/>
    <property type="project" value="UniProtKB-UniRule"/>
</dbReference>
<dbReference type="InterPro" id="IPR039429">
    <property type="entry name" value="SHMT-like_dom"/>
</dbReference>
<gene>
    <name evidence="12" type="primary">glyA</name>
    <name evidence="14" type="ORF">J3R75_000341</name>
</gene>
<dbReference type="InterPro" id="IPR003500">
    <property type="entry name" value="RpiB_LacA_LacB"/>
</dbReference>
<comment type="caution">
    <text evidence="12">Lacks conserved residue(s) required for the propagation of feature annotation.</text>
</comment>
<dbReference type="FunFam" id="3.40.640.10:FF:000001">
    <property type="entry name" value="Serine hydroxymethyltransferase"/>
    <property type="match status" value="1"/>
</dbReference>
<dbReference type="GO" id="GO:0005975">
    <property type="term" value="P:carbohydrate metabolic process"/>
    <property type="evidence" value="ECO:0007669"/>
    <property type="project" value="InterPro"/>
</dbReference>
<evidence type="ECO:0000256" key="5">
    <source>
        <dbReference type="ARBA" id="ARBA00008754"/>
    </source>
</evidence>
<keyword evidence="8 12" id="KW-0554">One-carbon metabolism</keyword>
<keyword evidence="15" id="KW-1185">Reference proteome</keyword>
<feature type="binding site" evidence="12">
    <location>
        <begin position="283"/>
        <end position="285"/>
    </location>
    <ligand>
        <name>(6S)-5,6,7,8-tetrahydrofolate</name>
        <dbReference type="ChEBI" id="CHEBI:57453"/>
    </ligand>
</feature>
<dbReference type="GO" id="GO:0030170">
    <property type="term" value="F:pyridoxal phosphate binding"/>
    <property type="evidence" value="ECO:0007669"/>
    <property type="project" value="UniProtKB-UniRule"/>
</dbReference>
<proteinExistence type="inferred from homology"/>
<comment type="subunit">
    <text evidence="6 12">Homodimer.</text>
</comment>
<comment type="similarity">
    <text evidence="5">Belongs to the LacAB/RpiB family.</text>
</comment>
<evidence type="ECO:0000256" key="10">
    <source>
        <dbReference type="ARBA" id="ARBA00022679"/>
    </source>
</evidence>
<dbReference type="GO" id="GO:0035999">
    <property type="term" value="P:tetrahydrofolate interconversion"/>
    <property type="evidence" value="ECO:0007669"/>
    <property type="project" value="UniProtKB-UniRule"/>
</dbReference>
<dbReference type="GO" id="GO:0016861">
    <property type="term" value="F:intramolecular oxidoreductase activity, interconverting aldoses and ketoses"/>
    <property type="evidence" value="ECO:0007669"/>
    <property type="project" value="UniProtKB-ARBA"/>
</dbReference>
<dbReference type="InterPro" id="IPR015421">
    <property type="entry name" value="PyrdxlP-dep_Trfase_major"/>
</dbReference>
<evidence type="ECO:0000256" key="1">
    <source>
        <dbReference type="ARBA" id="ARBA00001528"/>
    </source>
</evidence>
<keyword evidence="10 12" id="KW-0808">Transferase</keyword>
<dbReference type="AlphaFoldDB" id="A0AAE4ALF8"/>